<feature type="signal peptide" evidence="1">
    <location>
        <begin position="1"/>
        <end position="24"/>
    </location>
</feature>
<feature type="chain" id="PRO_5019074805" evidence="1">
    <location>
        <begin position="25"/>
        <end position="110"/>
    </location>
</feature>
<keyword evidence="3" id="KW-1185">Reference proteome</keyword>
<evidence type="ECO:0000313" key="2">
    <source>
        <dbReference type="EMBL" id="QBF27379.1"/>
    </source>
</evidence>
<name>A0A411MKR4_9PSED</name>
<organism evidence="2 3">
    <name type="scientific">Pseudomonas tructae</name>
    <dbReference type="NCBI Taxonomy" id="2518644"/>
    <lineage>
        <taxon>Bacteria</taxon>
        <taxon>Pseudomonadati</taxon>
        <taxon>Pseudomonadota</taxon>
        <taxon>Gammaproteobacteria</taxon>
        <taxon>Pseudomonadales</taxon>
        <taxon>Pseudomonadaceae</taxon>
        <taxon>Pseudomonas</taxon>
    </lineage>
</organism>
<sequence length="110" mass="11087">MARCFSGRVGLALVLVLATSSALAANKPCSGRKGGIAGCDGDLFLCNDGSISASKKSCSASMYGRAAQPAVQPLRGASEGCGCGSGNFCTGPRGGVYCLTPSGKKSYRRR</sequence>
<dbReference type="OrthoDB" id="7027094at2"/>
<dbReference type="Proteomes" id="UP000291130">
    <property type="component" value="Chromosome"/>
</dbReference>
<keyword evidence="1" id="KW-0732">Signal</keyword>
<proteinExistence type="predicted"/>
<evidence type="ECO:0000256" key="1">
    <source>
        <dbReference type="SAM" id="SignalP"/>
    </source>
</evidence>
<dbReference type="KEGG" id="ptk:EXN22_17415"/>
<dbReference type="AlphaFoldDB" id="A0A411MKR4"/>
<gene>
    <name evidence="2" type="ORF">EXN22_17415</name>
</gene>
<accession>A0A411MKR4</accession>
<protein>
    <submittedName>
        <fullName evidence="2">Uncharacterized protein</fullName>
    </submittedName>
</protein>
<dbReference type="EMBL" id="CP035952">
    <property type="protein sequence ID" value="QBF27379.1"/>
    <property type="molecule type" value="Genomic_DNA"/>
</dbReference>
<reference evidence="2 3" key="1">
    <citation type="submission" date="2019-02" db="EMBL/GenBank/DDBJ databases">
        <title>Complete genome sequence of Pseudomonas sp. SNU WT1 isolated from rainbow trout.</title>
        <authorList>
            <person name="Oh W.T."/>
            <person name="Park S.C."/>
        </authorList>
    </citation>
    <scope>NUCLEOTIDE SEQUENCE [LARGE SCALE GENOMIC DNA]</scope>
    <source>
        <strain evidence="2 3">SNU WT1</strain>
    </source>
</reference>
<evidence type="ECO:0000313" key="3">
    <source>
        <dbReference type="Proteomes" id="UP000291130"/>
    </source>
</evidence>